<comment type="catalytic activity">
    <reaction evidence="1 7">
        <text>guanosine(46) in tRNA + S-adenosyl-L-methionine = N(7)-methylguanosine(46) in tRNA + S-adenosyl-L-homocysteine</text>
        <dbReference type="Rhea" id="RHEA:42708"/>
        <dbReference type="Rhea" id="RHEA-COMP:10188"/>
        <dbReference type="Rhea" id="RHEA-COMP:10189"/>
        <dbReference type="ChEBI" id="CHEBI:57856"/>
        <dbReference type="ChEBI" id="CHEBI:59789"/>
        <dbReference type="ChEBI" id="CHEBI:74269"/>
        <dbReference type="ChEBI" id="CHEBI:74480"/>
        <dbReference type="EC" id="2.1.1.33"/>
    </reaction>
</comment>
<feature type="compositionally biased region" description="Low complexity" evidence="8">
    <location>
        <begin position="26"/>
        <end position="39"/>
    </location>
</feature>
<proteinExistence type="inferred from homology"/>
<dbReference type="PROSITE" id="PS51625">
    <property type="entry name" value="SAM_MT_TRMB"/>
    <property type="match status" value="1"/>
</dbReference>
<dbReference type="GO" id="GO:0008176">
    <property type="term" value="F:tRNA (guanine(46)-N7)-methyltransferase activity"/>
    <property type="evidence" value="ECO:0007669"/>
    <property type="project" value="UniProtKB-UniRule"/>
</dbReference>
<dbReference type="AlphaFoldDB" id="A0A077LU72"/>
<evidence type="ECO:0000256" key="5">
    <source>
        <dbReference type="ARBA" id="ARBA00022691"/>
    </source>
</evidence>
<evidence type="ECO:0000256" key="6">
    <source>
        <dbReference type="ARBA" id="ARBA00022694"/>
    </source>
</evidence>
<reference evidence="9 10" key="1">
    <citation type="journal article" date="2013" name="ISME J.">
        <title>A metabolic model for members of the genus Tetrasphaera involved in enhanced biological phosphorus removal.</title>
        <authorList>
            <person name="Kristiansen R."/>
            <person name="Nguyen H.T.T."/>
            <person name="Saunders A.M."/>
            <person name="Nielsen J.L."/>
            <person name="Wimmer R."/>
            <person name="Le V.Q."/>
            <person name="McIlroy S.J."/>
            <person name="Petrovski S."/>
            <person name="Seviour R.J."/>
            <person name="Calteau A."/>
            <person name="Nielsen K.L."/>
            <person name="Nielsen P.H."/>
        </authorList>
    </citation>
    <scope>NUCLEOTIDE SEQUENCE [LARGE SCALE GENOMIC DNA]</scope>
    <source>
        <strain evidence="9 10">T1-X7</strain>
    </source>
</reference>
<feature type="binding site" evidence="7">
    <location>
        <position position="199"/>
    </location>
    <ligand>
        <name>substrate</name>
    </ligand>
</feature>
<evidence type="ECO:0000256" key="8">
    <source>
        <dbReference type="SAM" id="MobiDB-lite"/>
    </source>
</evidence>
<feature type="binding site" evidence="7">
    <location>
        <position position="195"/>
    </location>
    <ligand>
        <name>S-adenosyl-L-methionine</name>
        <dbReference type="ChEBI" id="CHEBI:59789"/>
    </ligand>
</feature>
<evidence type="ECO:0000313" key="10">
    <source>
        <dbReference type="Proteomes" id="UP000035721"/>
    </source>
</evidence>
<dbReference type="Pfam" id="PF02390">
    <property type="entry name" value="Methyltransf_4"/>
    <property type="match status" value="1"/>
</dbReference>
<feature type="binding site" evidence="7">
    <location>
        <position position="145"/>
    </location>
    <ligand>
        <name>S-adenosyl-L-methionine</name>
        <dbReference type="ChEBI" id="CHEBI:59789"/>
    </ligand>
</feature>
<name>A0A077LU72_9MICO</name>
<dbReference type="InterPro" id="IPR055361">
    <property type="entry name" value="tRNA_methyltr_TrmB_bact"/>
</dbReference>
<sequence>MDDVALGAPPAGPDPSAGRRPSARPVVSGAAADGSAGSVVSGAAADGSAGVVSGAAADGSAGAVVSAPHPDWVRSYAARRGRRSALTEERLARFLPSRRIPSGPLDATAVFGRSAPLVLEVGCGHGAAAVAYAIAFPSQDVLAVDVHTPGVARLLAAADAAGVANLRVELGDAVHLLADRLAPASLAAVHLFFPDPWPKAKHAKRRFVRPLTLDLVHSRLAEGGILLVATDDDGYAEHTLAELAAHGGFDVVVGDRPSWRPEDGFEAKGRAAGRTVTEVRATRR</sequence>
<gene>
    <name evidence="7" type="primary">trmB</name>
    <name evidence="9" type="ORF">BN12_1070012</name>
</gene>
<comment type="similarity">
    <text evidence="7">Belongs to the class I-like SAM-binding methyltransferase superfamily. TrmB family.</text>
</comment>
<evidence type="ECO:0000256" key="1">
    <source>
        <dbReference type="ARBA" id="ARBA00000142"/>
    </source>
</evidence>
<keyword evidence="5 7" id="KW-0949">S-adenosyl-L-methionine</keyword>
<protein>
    <recommendedName>
        <fullName evidence="7">tRNA (guanine-N(7)-)-methyltransferase</fullName>
        <ecNumber evidence="7">2.1.1.33</ecNumber>
    </recommendedName>
    <alternativeName>
        <fullName evidence="7">tRNA (guanine(46)-N(7))-methyltransferase</fullName>
    </alternativeName>
    <alternativeName>
        <fullName evidence="7">tRNA(m7G46)-methyltransferase</fullName>
    </alternativeName>
</protein>
<feature type="binding site" evidence="7">
    <location>
        <position position="120"/>
    </location>
    <ligand>
        <name>S-adenosyl-L-methionine</name>
        <dbReference type="ChEBI" id="CHEBI:59789"/>
    </ligand>
</feature>
<dbReference type="PANTHER" id="PTHR23417:SF14">
    <property type="entry name" value="PENTACOTRIPEPTIDE-REPEAT REGION OF PRORP DOMAIN-CONTAINING PROTEIN"/>
    <property type="match status" value="1"/>
</dbReference>
<organism evidence="9 10">
    <name type="scientific">Nostocoides japonicum T1-X7</name>
    <dbReference type="NCBI Taxonomy" id="1194083"/>
    <lineage>
        <taxon>Bacteria</taxon>
        <taxon>Bacillati</taxon>
        <taxon>Actinomycetota</taxon>
        <taxon>Actinomycetes</taxon>
        <taxon>Micrococcales</taxon>
        <taxon>Intrasporangiaceae</taxon>
        <taxon>Nostocoides</taxon>
    </lineage>
</organism>
<dbReference type="HAMAP" id="MF_01057">
    <property type="entry name" value="tRNA_methyltr_TrmB"/>
    <property type="match status" value="1"/>
</dbReference>
<evidence type="ECO:0000256" key="2">
    <source>
        <dbReference type="ARBA" id="ARBA00003015"/>
    </source>
</evidence>
<evidence type="ECO:0000256" key="4">
    <source>
        <dbReference type="ARBA" id="ARBA00022679"/>
    </source>
</evidence>
<dbReference type="EMBL" id="CAJB01000010">
    <property type="protein sequence ID" value="CCH76122.1"/>
    <property type="molecule type" value="Genomic_DNA"/>
</dbReference>
<keyword evidence="10" id="KW-1185">Reference proteome</keyword>
<comment type="caution">
    <text evidence="7">Lacks conserved residue(s) required for the propagation of feature annotation.</text>
</comment>
<dbReference type="EC" id="2.1.1.33" evidence="7"/>
<dbReference type="GO" id="GO:0043527">
    <property type="term" value="C:tRNA methyltransferase complex"/>
    <property type="evidence" value="ECO:0007669"/>
    <property type="project" value="TreeGrafter"/>
</dbReference>
<feature type="region of interest" description="Disordered" evidence="8">
    <location>
        <begin position="263"/>
        <end position="284"/>
    </location>
</feature>
<dbReference type="Gene3D" id="3.40.50.150">
    <property type="entry name" value="Vaccinia Virus protein VP39"/>
    <property type="match status" value="1"/>
</dbReference>
<dbReference type="NCBIfam" id="TIGR00091">
    <property type="entry name" value="tRNA (guanosine(46)-N7)-methyltransferase TrmB"/>
    <property type="match status" value="1"/>
</dbReference>
<feature type="region of interest" description="Disordered" evidence="8">
    <location>
        <begin position="1"/>
        <end position="39"/>
    </location>
</feature>
<dbReference type="InterPro" id="IPR003358">
    <property type="entry name" value="tRNA_(Gua-N-7)_MeTrfase_Trmb"/>
</dbReference>
<dbReference type="UniPathway" id="UPA00989"/>
<comment type="function">
    <text evidence="2 7">Catalyzes the formation of N(7)-methylguanine at position 46 (m7G46) in tRNA.</text>
</comment>
<evidence type="ECO:0000256" key="7">
    <source>
        <dbReference type="HAMAP-Rule" id="MF_01057"/>
    </source>
</evidence>
<dbReference type="Proteomes" id="UP000035721">
    <property type="component" value="Unassembled WGS sequence"/>
</dbReference>
<dbReference type="STRING" id="1194083.BN12_1070012"/>
<evidence type="ECO:0000313" key="9">
    <source>
        <dbReference type="EMBL" id="CCH76122.1"/>
    </source>
</evidence>
<dbReference type="SUPFAM" id="SSF53335">
    <property type="entry name" value="S-adenosyl-L-methionine-dependent methyltransferases"/>
    <property type="match status" value="1"/>
</dbReference>
<dbReference type="PANTHER" id="PTHR23417">
    <property type="entry name" value="3-DEOXY-D-MANNO-OCTULOSONIC-ACID TRANSFERASE/TRNA GUANINE-N 7 - -METHYLTRANSFERASE"/>
    <property type="match status" value="1"/>
</dbReference>
<feature type="binding site" evidence="7">
    <location>
        <position position="231"/>
    </location>
    <ligand>
        <name>substrate</name>
    </ligand>
</feature>
<keyword evidence="3 7" id="KW-0489">Methyltransferase</keyword>
<evidence type="ECO:0000256" key="3">
    <source>
        <dbReference type="ARBA" id="ARBA00022603"/>
    </source>
</evidence>
<keyword evidence="4 7" id="KW-0808">Transferase</keyword>
<feature type="compositionally biased region" description="Low complexity" evidence="8">
    <location>
        <begin position="1"/>
        <end position="18"/>
    </location>
</feature>
<dbReference type="InterPro" id="IPR029063">
    <property type="entry name" value="SAM-dependent_MTases_sf"/>
</dbReference>
<accession>A0A077LU72</accession>
<keyword evidence="6 7" id="KW-0819">tRNA processing</keyword>
<comment type="pathway">
    <text evidence="7">tRNA modification; N(7)-methylguanine-tRNA biosynthesis.</text>
</comment>
<comment type="caution">
    <text evidence="9">The sequence shown here is derived from an EMBL/GenBank/DDBJ whole genome shotgun (WGS) entry which is preliminary data.</text>
</comment>
<feature type="binding site" evidence="7">
    <location>
        <position position="172"/>
    </location>
    <ligand>
        <name>S-adenosyl-L-methionine</name>
        <dbReference type="ChEBI" id="CHEBI:59789"/>
    </ligand>
</feature>